<evidence type="ECO:0000313" key="2">
    <source>
        <dbReference type="EMBL" id="RAM57693.1"/>
    </source>
</evidence>
<protein>
    <submittedName>
        <fullName evidence="2">Uncharacterized protein</fullName>
    </submittedName>
</protein>
<feature type="transmembrane region" description="Helical" evidence="1">
    <location>
        <begin position="12"/>
        <end position="33"/>
    </location>
</feature>
<gene>
    <name evidence="2" type="ORF">DH96_01960</name>
</gene>
<keyword evidence="1" id="KW-1133">Transmembrane helix</keyword>
<reference evidence="2 3" key="1">
    <citation type="submission" date="2014-04" db="EMBL/GenBank/DDBJ databases">
        <title>Genome study of Napier grass stunt phytoplasma.</title>
        <authorList>
            <person name="Kawicha P."/>
            <person name="Dickinson M."/>
            <person name="Hodgetts J."/>
        </authorList>
    </citation>
    <scope>NUCLEOTIDE SEQUENCE [LARGE SCALE GENOMIC DNA]</scope>
    <source>
        <strain evidence="2 3">NGS-S10</strain>
    </source>
</reference>
<name>A0A328IL45_9MOLU</name>
<accession>A0A328IL45</accession>
<dbReference type="RefSeq" id="WP_111961344.1">
    <property type="nucleotide sequence ID" value="NZ_JHUK01000004.1"/>
</dbReference>
<proteinExistence type="predicted"/>
<evidence type="ECO:0000313" key="3">
    <source>
        <dbReference type="Proteomes" id="UP000249343"/>
    </source>
</evidence>
<organism evidence="2 3">
    <name type="scientific">Candidatus Phytoplasma oryzae</name>
    <dbReference type="NCBI Taxonomy" id="203274"/>
    <lineage>
        <taxon>Bacteria</taxon>
        <taxon>Bacillati</taxon>
        <taxon>Mycoplasmatota</taxon>
        <taxon>Mollicutes</taxon>
        <taxon>Acholeplasmatales</taxon>
        <taxon>Acholeplasmataceae</taxon>
        <taxon>Candidatus Phytoplasma</taxon>
        <taxon>16SrXI (Rice yellow dwarf group)</taxon>
    </lineage>
</organism>
<keyword evidence="1" id="KW-0472">Membrane</keyword>
<keyword evidence="1" id="KW-0812">Transmembrane</keyword>
<evidence type="ECO:0000256" key="1">
    <source>
        <dbReference type="SAM" id="Phobius"/>
    </source>
</evidence>
<dbReference type="EMBL" id="JHUK01000004">
    <property type="protein sequence ID" value="RAM57693.1"/>
    <property type="molecule type" value="Genomic_DNA"/>
</dbReference>
<dbReference type="AlphaFoldDB" id="A0A328IL45"/>
<comment type="caution">
    <text evidence="2">The sequence shown here is derived from an EMBL/GenBank/DDBJ whole genome shotgun (WGS) entry which is preliminary data.</text>
</comment>
<sequence>MQSKKGKFKKIFKWIILFLLFFIIVIIIIMKFFPSKTELVQNLIPEPKVSITKQWQDSKGQPMIEKNYIFYGLNGLGYYQKELEKEQQKKIKDQNSNEIILLKHRLQTQKEPTDILDFVKQPFGHWYIFSYEISSISITFEKNILESLLANYISEFSTDEDGRSFSFSYKGPQYLLETDQDYFIGVAYLPFDPNDQLFLRKKYQLHFNPKRNTLSVYTDKFNTK</sequence>
<keyword evidence="3" id="KW-1185">Reference proteome</keyword>
<dbReference type="Proteomes" id="UP000249343">
    <property type="component" value="Unassembled WGS sequence"/>
</dbReference>